<dbReference type="InterPro" id="IPR001915">
    <property type="entry name" value="Peptidase_M48"/>
</dbReference>
<evidence type="ECO:0000256" key="10">
    <source>
        <dbReference type="ARBA" id="ARBA00023049"/>
    </source>
</evidence>
<comment type="caution">
    <text evidence="20">The sequence shown here is derived from an EMBL/GenBank/DDBJ whole genome shotgun (WGS) entry which is preliminary data.</text>
</comment>
<feature type="active site" evidence="14">
    <location>
        <position position="395"/>
    </location>
</feature>
<keyword evidence="9 17" id="KW-1133">Transmembrane helix</keyword>
<feature type="active site" description="Proton donor" evidence="14">
    <location>
        <position position="481"/>
    </location>
</feature>
<keyword evidence="4 17" id="KW-0812">Transmembrane</keyword>
<evidence type="ECO:0000256" key="9">
    <source>
        <dbReference type="ARBA" id="ARBA00022989"/>
    </source>
</evidence>
<dbReference type="GO" id="GO:0005789">
    <property type="term" value="C:endoplasmic reticulum membrane"/>
    <property type="evidence" value="ECO:0007669"/>
    <property type="project" value="UniProtKB-SubCell"/>
</dbReference>
<keyword evidence="8 15" id="KW-0862">Zinc</keyword>
<gene>
    <name evidence="20" type="ORF">CYCCA115_LOCUS7974</name>
</gene>
<dbReference type="Pfam" id="PF01435">
    <property type="entry name" value="Peptidase_M48"/>
    <property type="match status" value="1"/>
</dbReference>
<evidence type="ECO:0000256" key="6">
    <source>
        <dbReference type="ARBA" id="ARBA00022801"/>
    </source>
</evidence>
<feature type="domain" description="CAAX prenyl protease 1 N-terminal" evidence="19">
    <location>
        <begin position="155"/>
        <end position="321"/>
    </location>
</feature>
<evidence type="ECO:0000256" key="1">
    <source>
        <dbReference type="ARBA" id="ARBA00004477"/>
    </source>
</evidence>
<dbReference type="EMBL" id="CAKOGP040001112">
    <property type="protein sequence ID" value="CAJ1942492.1"/>
    <property type="molecule type" value="Genomic_DNA"/>
</dbReference>
<protein>
    <recommendedName>
        <fullName evidence="2">Ste24 endopeptidase</fullName>
        <ecNumber evidence="2">3.4.24.84</ecNumber>
    </recommendedName>
    <alternativeName>
        <fullName evidence="13">Prenyl protein-specific endoprotease 1</fullName>
    </alternativeName>
</protein>
<name>A0AAD2FLR3_9STRA</name>
<dbReference type="CDD" id="cd07343">
    <property type="entry name" value="M48A_Zmpste24p_like"/>
    <property type="match status" value="1"/>
</dbReference>
<dbReference type="Proteomes" id="UP001295423">
    <property type="component" value="Unassembled WGS sequence"/>
</dbReference>
<dbReference type="Gene3D" id="3.30.2010.10">
    <property type="entry name" value="Metalloproteases ('zincins'), catalytic domain"/>
    <property type="match status" value="1"/>
</dbReference>
<keyword evidence="11 17" id="KW-0472">Membrane</keyword>
<evidence type="ECO:0000256" key="7">
    <source>
        <dbReference type="ARBA" id="ARBA00022824"/>
    </source>
</evidence>
<feature type="transmembrane region" description="Helical" evidence="17">
    <location>
        <begin position="216"/>
        <end position="243"/>
    </location>
</feature>
<evidence type="ECO:0000256" key="15">
    <source>
        <dbReference type="PIRSR" id="PIRSR627057-2"/>
    </source>
</evidence>
<feature type="compositionally biased region" description="Basic and acidic residues" evidence="16">
    <location>
        <begin position="137"/>
        <end position="147"/>
    </location>
</feature>
<dbReference type="PANTHER" id="PTHR10120">
    <property type="entry name" value="CAAX PRENYL PROTEASE 1"/>
    <property type="match status" value="1"/>
</dbReference>
<evidence type="ECO:0000256" key="14">
    <source>
        <dbReference type="PIRSR" id="PIRSR627057-1"/>
    </source>
</evidence>
<feature type="transmembrane region" description="Helical" evidence="17">
    <location>
        <begin position="264"/>
        <end position="285"/>
    </location>
</feature>
<comment type="cofactor">
    <cofactor evidence="15">
        <name>Zn(2+)</name>
        <dbReference type="ChEBI" id="CHEBI:29105"/>
    </cofactor>
    <text evidence="15">Binds 1 zinc ion per subunit.</text>
</comment>
<feature type="compositionally biased region" description="Basic and acidic residues" evidence="16">
    <location>
        <begin position="115"/>
        <end position="128"/>
    </location>
</feature>
<evidence type="ECO:0000313" key="20">
    <source>
        <dbReference type="EMBL" id="CAJ1942492.1"/>
    </source>
</evidence>
<feature type="binding site" evidence="15">
    <location>
        <position position="394"/>
    </location>
    <ligand>
        <name>Zn(2+)</name>
        <dbReference type="ChEBI" id="CHEBI:29105"/>
        <note>catalytic</note>
    </ligand>
</feature>
<feature type="domain" description="Peptidase M48" evidence="18">
    <location>
        <begin position="325"/>
        <end position="531"/>
    </location>
</feature>
<keyword evidence="10" id="KW-0482">Metalloprotease</keyword>
<feature type="binding site" evidence="15">
    <location>
        <position position="477"/>
    </location>
    <ligand>
        <name>Zn(2+)</name>
        <dbReference type="ChEBI" id="CHEBI:29105"/>
        <note>catalytic</note>
    </ligand>
</feature>
<feature type="binding site" evidence="15">
    <location>
        <position position="398"/>
    </location>
    <ligand>
        <name>Zn(2+)</name>
        <dbReference type="ChEBI" id="CHEBI:29105"/>
        <note>catalytic</note>
    </ligand>
</feature>
<dbReference type="GO" id="GO:0071586">
    <property type="term" value="P:CAAX-box protein processing"/>
    <property type="evidence" value="ECO:0007669"/>
    <property type="project" value="InterPro"/>
</dbReference>
<dbReference type="InterPro" id="IPR027057">
    <property type="entry name" value="CAXX_Prtase_1"/>
</dbReference>
<accession>A0AAD2FLR3</accession>
<comment type="subcellular location">
    <subcellularLocation>
        <location evidence="1">Endoplasmic reticulum membrane</location>
        <topology evidence="1">Multi-pass membrane protein</topology>
    </subcellularLocation>
</comment>
<evidence type="ECO:0000256" key="3">
    <source>
        <dbReference type="ARBA" id="ARBA00022670"/>
    </source>
</evidence>
<evidence type="ECO:0000256" key="2">
    <source>
        <dbReference type="ARBA" id="ARBA00012336"/>
    </source>
</evidence>
<keyword evidence="5 15" id="KW-0479">Metal-binding</keyword>
<evidence type="ECO:0000259" key="19">
    <source>
        <dbReference type="Pfam" id="PF16491"/>
    </source>
</evidence>
<dbReference type="InterPro" id="IPR032456">
    <property type="entry name" value="Peptidase_M48_N"/>
</dbReference>
<organism evidence="20 21">
    <name type="scientific">Cylindrotheca closterium</name>
    <dbReference type="NCBI Taxonomy" id="2856"/>
    <lineage>
        <taxon>Eukaryota</taxon>
        <taxon>Sar</taxon>
        <taxon>Stramenopiles</taxon>
        <taxon>Ochrophyta</taxon>
        <taxon>Bacillariophyta</taxon>
        <taxon>Bacillariophyceae</taxon>
        <taxon>Bacillariophycidae</taxon>
        <taxon>Bacillariales</taxon>
        <taxon>Bacillariaceae</taxon>
        <taxon>Cylindrotheca</taxon>
    </lineage>
</organism>
<feature type="transmembrane region" description="Helical" evidence="17">
    <location>
        <begin position="291"/>
        <end position="315"/>
    </location>
</feature>
<evidence type="ECO:0000256" key="17">
    <source>
        <dbReference type="SAM" id="Phobius"/>
    </source>
</evidence>
<dbReference type="Pfam" id="PF16491">
    <property type="entry name" value="Peptidase_M48_N"/>
    <property type="match status" value="1"/>
</dbReference>
<sequence length="539" mass="60621">MVGQTTLELTDGSKLEVSRNNCGRHDTLLPHQSSIINNSAIIITMSLQLPWTPLYTQTGASSSQSDSTLGYWSLVGTVAFTVLVYAFEKSLDARQKAAYQKTSFPTELETTVSKIDAEREKEGKKPKDDDGDADDGGGDKKKEEKESKSLLEQLKDKFKSSQSYGLDKINFGMIASTYDTFESVAFLLLGAFPYLWDKSVALGLSKFGWSQSEDEIKISLIFLGLITIVGTITALPFEIYSTFQIEKKHGFNKQTYGLFFTDKIKSLILTSLIGGPFLALLLKIIKAGGDYFYIYVWGFMFVFSVFMMTIVPVVIMPMFNKYEPLPEGGLKKSIYKLADRLQYPLKKLFVMDGSKRSSHSNAFMFGFGSNKRIVLFDTLMEQVNPPEILAILGHELGHWKLGHTLTNFFVTQVYFGAAFYFFSLCYTSRDLYSAFGFDDPTNPPPTVIGLMLFFQTLWAPVDKVLSFVLTIFSRHCEFAADEFSVDLGYSAELQSGLCKIHLENLGAMNPDPWYSTYHYSHPPLVERLSAMMALDKKKK</sequence>
<evidence type="ECO:0000256" key="12">
    <source>
        <dbReference type="ARBA" id="ARBA00044456"/>
    </source>
</evidence>
<dbReference type="AlphaFoldDB" id="A0AAD2FLR3"/>
<dbReference type="GO" id="GO:0004222">
    <property type="term" value="F:metalloendopeptidase activity"/>
    <property type="evidence" value="ECO:0007669"/>
    <property type="project" value="InterPro"/>
</dbReference>
<evidence type="ECO:0000256" key="8">
    <source>
        <dbReference type="ARBA" id="ARBA00022833"/>
    </source>
</evidence>
<feature type="region of interest" description="Disordered" evidence="16">
    <location>
        <begin position="110"/>
        <end position="147"/>
    </location>
</feature>
<dbReference type="GO" id="GO:0046872">
    <property type="term" value="F:metal ion binding"/>
    <property type="evidence" value="ECO:0007669"/>
    <property type="project" value="UniProtKB-KW"/>
</dbReference>
<dbReference type="FunFam" id="3.30.2010.10:FF:000002">
    <property type="entry name" value="CAAX prenyl protease"/>
    <property type="match status" value="1"/>
</dbReference>
<evidence type="ECO:0000256" key="5">
    <source>
        <dbReference type="ARBA" id="ARBA00022723"/>
    </source>
</evidence>
<reference evidence="20" key="1">
    <citation type="submission" date="2023-08" db="EMBL/GenBank/DDBJ databases">
        <authorList>
            <person name="Audoor S."/>
            <person name="Bilcke G."/>
        </authorList>
    </citation>
    <scope>NUCLEOTIDE SEQUENCE</scope>
</reference>
<evidence type="ECO:0000259" key="18">
    <source>
        <dbReference type="Pfam" id="PF01435"/>
    </source>
</evidence>
<evidence type="ECO:0000256" key="4">
    <source>
        <dbReference type="ARBA" id="ARBA00022692"/>
    </source>
</evidence>
<evidence type="ECO:0000313" key="21">
    <source>
        <dbReference type="Proteomes" id="UP001295423"/>
    </source>
</evidence>
<keyword evidence="6" id="KW-0378">Hydrolase</keyword>
<proteinExistence type="predicted"/>
<keyword evidence="21" id="KW-1185">Reference proteome</keyword>
<dbReference type="EC" id="3.4.24.84" evidence="2"/>
<comment type="catalytic activity">
    <reaction evidence="12">
        <text>Hydrolyzes the peptide bond -P2-(S-farnesyl or geranylgeranyl)C-P1'-P2'-P3'-COOH where P1' and P2' are amino acids with aliphatic side chains and P3' is any C-terminal residue.</text>
        <dbReference type="EC" id="3.4.24.84"/>
    </reaction>
</comment>
<feature type="transmembrane region" description="Helical" evidence="17">
    <location>
        <begin position="69"/>
        <end position="87"/>
    </location>
</feature>
<evidence type="ECO:0000256" key="16">
    <source>
        <dbReference type="SAM" id="MobiDB-lite"/>
    </source>
</evidence>
<evidence type="ECO:0000256" key="13">
    <source>
        <dbReference type="ARBA" id="ARBA00083451"/>
    </source>
</evidence>
<keyword evidence="7" id="KW-0256">Endoplasmic reticulum</keyword>
<evidence type="ECO:0000256" key="11">
    <source>
        <dbReference type="ARBA" id="ARBA00023136"/>
    </source>
</evidence>
<keyword evidence="3" id="KW-0645">Protease</keyword>